<organism evidence="1 2">
    <name type="scientific">Silvimonas terrae</name>
    <dbReference type="NCBI Taxonomy" id="300266"/>
    <lineage>
        <taxon>Bacteria</taxon>
        <taxon>Pseudomonadati</taxon>
        <taxon>Pseudomonadota</taxon>
        <taxon>Betaproteobacteria</taxon>
        <taxon>Neisseriales</taxon>
        <taxon>Chitinibacteraceae</taxon>
        <taxon>Silvimonas</taxon>
    </lineage>
</organism>
<evidence type="ECO:0000313" key="2">
    <source>
        <dbReference type="Proteomes" id="UP000543030"/>
    </source>
</evidence>
<keyword evidence="2" id="KW-1185">Reference proteome</keyword>
<dbReference type="EMBL" id="JACHHN010000005">
    <property type="protein sequence ID" value="MBB5192082.1"/>
    <property type="molecule type" value="Genomic_DNA"/>
</dbReference>
<dbReference type="Proteomes" id="UP000543030">
    <property type="component" value="Unassembled WGS sequence"/>
</dbReference>
<evidence type="ECO:0000313" key="1">
    <source>
        <dbReference type="EMBL" id="MBB5192082.1"/>
    </source>
</evidence>
<gene>
    <name evidence="1" type="ORF">HNQ50_002819</name>
</gene>
<name>A0A840RIL2_9NEIS</name>
<accession>A0A840RIL2</accession>
<dbReference type="AlphaFoldDB" id="A0A840RIL2"/>
<proteinExistence type="predicted"/>
<protein>
    <submittedName>
        <fullName evidence="1">Uncharacterized protein</fullName>
    </submittedName>
</protein>
<comment type="caution">
    <text evidence="1">The sequence shown here is derived from an EMBL/GenBank/DDBJ whole genome shotgun (WGS) entry which is preliminary data.</text>
</comment>
<reference evidence="1 2" key="1">
    <citation type="submission" date="2020-08" db="EMBL/GenBank/DDBJ databases">
        <title>Genomic Encyclopedia of Type Strains, Phase IV (KMG-IV): sequencing the most valuable type-strain genomes for metagenomic binning, comparative biology and taxonomic classification.</title>
        <authorList>
            <person name="Goeker M."/>
        </authorList>
    </citation>
    <scope>NUCLEOTIDE SEQUENCE [LARGE SCALE GENOMIC DNA]</scope>
    <source>
        <strain evidence="1 2">DSM 18233</strain>
    </source>
</reference>
<dbReference type="RefSeq" id="WP_184101693.1">
    <property type="nucleotide sequence ID" value="NZ_JACHHN010000005.1"/>
</dbReference>
<sequence length="82" mass="8763">MDQNADAACIVNVGFVRVWNRANRGELSGSAGPADAAASAIVLSDIATQHSVEASQCRETEQQLTGLQDWIRKQQAVHAEAQ</sequence>